<feature type="compositionally biased region" description="Basic and acidic residues" evidence="1">
    <location>
        <begin position="105"/>
        <end position="127"/>
    </location>
</feature>
<name>A0A7I7YMN6_9MYCO</name>
<gene>
    <name evidence="2" type="ORF">MPRM_04060</name>
</gene>
<sequence length="137" mass="15564">MLIGMSSTDNARRDRLDQRSFRLGAGFKEQEREQVLEELSALVPHLASWDPSEVEVDVSVRERGGKEQRVTLRAFLPGCPPLVAVGYDRDLMRALAEAKRDLITQIDRHKTEREPKSNRQLRRDTIRRPGSIAGAQS</sequence>
<organism evidence="2 3">
    <name type="scientific">Mycobacterium parmense</name>
    <dbReference type="NCBI Taxonomy" id="185642"/>
    <lineage>
        <taxon>Bacteria</taxon>
        <taxon>Bacillati</taxon>
        <taxon>Actinomycetota</taxon>
        <taxon>Actinomycetes</taxon>
        <taxon>Mycobacteriales</taxon>
        <taxon>Mycobacteriaceae</taxon>
        <taxon>Mycobacterium</taxon>
        <taxon>Mycobacterium simiae complex</taxon>
    </lineage>
</organism>
<dbReference type="Gene3D" id="3.30.160.100">
    <property type="entry name" value="Ribosome hibernation promotion factor-like"/>
    <property type="match status" value="1"/>
</dbReference>
<evidence type="ECO:0000313" key="3">
    <source>
        <dbReference type="Proteomes" id="UP000467105"/>
    </source>
</evidence>
<evidence type="ECO:0008006" key="4">
    <source>
        <dbReference type="Google" id="ProtNLM"/>
    </source>
</evidence>
<dbReference type="InterPro" id="IPR036567">
    <property type="entry name" value="RHF-like"/>
</dbReference>
<evidence type="ECO:0000256" key="1">
    <source>
        <dbReference type="SAM" id="MobiDB-lite"/>
    </source>
</evidence>
<dbReference type="AlphaFoldDB" id="A0A7I7YMN6"/>
<evidence type="ECO:0000313" key="2">
    <source>
        <dbReference type="EMBL" id="BBZ43125.1"/>
    </source>
</evidence>
<accession>A0A7I7YMN6</accession>
<keyword evidence="3" id="KW-1185">Reference proteome</keyword>
<reference evidence="2 3" key="1">
    <citation type="journal article" date="2019" name="Emerg. Microbes Infect.">
        <title>Comprehensive subspecies identification of 175 nontuberculous mycobacteria species based on 7547 genomic profiles.</title>
        <authorList>
            <person name="Matsumoto Y."/>
            <person name="Kinjo T."/>
            <person name="Motooka D."/>
            <person name="Nabeya D."/>
            <person name="Jung N."/>
            <person name="Uechi K."/>
            <person name="Horii T."/>
            <person name="Iida T."/>
            <person name="Fujita J."/>
            <person name="Nakamura S."/>
        </authorList>
    </citation>
    <scope>NUCLEOTIDE SEQUENCE [LARGE SCALE GENOMIC DNA]</scope>
    <source>
        <strain evidence="2 3">JCM 14742</strain>
    </source>
</reference>
<feature type="region of interest" description="Disordered" evidence="1">
    <location>
        <begin position="105"/>
        <end position="137"/>
    </location>
</feature>
<dbReference type="SUPFAM" id="SSF69754">
    <property type="entry name" value="Ribosome binding protein Y (YfiA homologue)"/>
    <property type="match status" value="1"/>
</dbReference>
<protein>
    <recommendedName>
        <fullName evidence="4">Ribosome-associated translation inhibitor RaiA</fullName>
    </recommendedName>
</protein>
<dbReference type="Proteomes" id="UP000467105">
    <property type="component" value="Chromosome"/>
</dbReference>
<dbReference type="EMBL" id="AP022614">
    <property type="protein sequence ID" value="BBZ43125.1"/>
    <property type="molecule type" value="Genomic_DNA"/>
</dbReference>
<proteinExistence type="predicted"/>